<gene>
    <name evidence="3" type="ORF">AGERDE_LOCUS3228</name>
</gene>
<proteinExistence type="predicted"/>
<sequence>MAFFTRSPRTSRIEHYLRILTIITLFLAFIGLFVHYSKKLSSARKLPLIENSIELRRALHVPGTIVCGPNVNVQPRCNIGPIGLPGQECKKEWWRKVPLKSFRHVYLDAVGEEFMTNALDCFVMSPPDALLFTPQNNEQMTVSIYSNETTKLAPVLNRWIFFGVYWPWMKENPLETRVDMLNVPSVSMLQFSRREIYRLDGMVEITYDAMTSRRNVNNFKNETTKWGVVHLRPDYNPQINGYLVSVQRENPSFQYYDLFGAIGGSLTLLFLIYSFFWGQTRLNPYGVMQKYVFNTAQCDFPVSSTVLKSSNPGPRRNRVGTPLTPTETTSPIRTNTSNSTSSSILNSRSVNGTRAPLPAHVKTTRRPITNDESDTERLVDMISMTTSCDDENDPPPPFDMAAPATNSATSTSNSTLLEKVKTTENEVIALKHEVRMWERVLMKYLVINSGSNLDYF</sequence>
<protein>
    <submittedName>
        <fullName evidence="3">5718_t:CDS:1</fullName>
    </submittedName>
</protein>
<reference evidence="3" key="1">
    <citation type="submission" date="2021-06" db="EMBL/GenBank/DDBJ databases">
        <authorList>
            <person name="Kallberg Y."/>
            <person name="Tangrot J."/>
            <person name="Rosling A."/>
        </authorList>
    </citation>
    <scope>NUCLEOTIDE SEQUENCE</scope>
    <source>
        <strain evidence="3">MT106</strain>
    </source>
</reference>
<evidence type="ECO:0000256" key="1">
    <source>
        <dbReference type="SAM" id="MobiDB-lite"/>
    </source>
</evidence>
<feature type="transmembrane region" description="Helical" evidence="2">
    <location>
        <begin position="16"/>
        <end position="36"/>
    </location>
</feature>
<keyword evidence="2" id="KW-0812">Transmembrane</keyword>
<dbReference type="AlphaFoldDB" id="A0A9N8ZCT1"/>
<evidence type="ECO:0000313" key="3">
    <source>
        <dbReference type="EMBL" id="CAG8480946.1"/>
    </source>
</evidence>
<accession>A0A9N8ZCT1</accession>
<keyword evidence="2" id="KW-1133">Transmembrane helix</keyword>
<feature type="compositionally biased region" description="Low complexity" evidence="1">
    <location>
        <begin position="328"/>
        <end position="349"/>
    </location>
</feature>
<evidence type="ECO:0000256" key="2">
    <source>
        <dbReference type="SAM" id="Phobius"/>
    </source>
</evidence>
<feature type="region of interest" description="Disordered" evidence="1">
    <location>
        <begin position="304"/>
        <end position="355"/>
    </location>
</feature>
<dbReference type="Proteomes" id="UP000789831">
    <property type="component" value="Unassembled WGS sequence"/>
</dbReference>
<evidence type="ECO:0000313" key="4">
    <source>
        <dbReference type="Proteomes" id="UP000789831"/>
    </source>
</evidence>
<dbReference type="EMBL" id="CAJVPL010000305">
    <property type="protein sequence ID" value="CAG8480946.1"/>
    <property type="molecule type" value="Genomic_DNA"/>
</dbReference>
<name>A0A9N8ZCT1_9GLOM</name>
<keyword evidence="2" id="KW-0472">Membrane</keyword>
<keyword evidence="4" id="KW-1185">Reference proteome</keyword>
<feature type="transmembrane region" description="Helical" evidence="2">
    <location>
        <begin position="255"/>
        <end position="277"/>
    </location>
</feature>
<organism evidence="3 4">
    <name type="scientific">Ambispora gerdemannii</name>
    <dbReference type="NCBI Taxonomy" id="144530"/>
    <lineage>
        <taxon>Eukaryota</taxon>
        <taxon>Fungi</taxon>
        <taxon>Fungi incertae sedis</taxon>
        <taxon>Mucoromycota</taxon>
        <taxon>Glomeromycotina</taxon>
        <taxon>Glomeromycetes</taxon>
        <taxon>Archaeosporales</taxon>
        <taxon>Ambisporaceae</taxon>
        <taxon>Ambispora</taxon>
    </lineage>
</organism>
<dbReference type="OrthoDB" id="2375002at2759"/>
<comment type="caution">
    <text evidence="3">The sequence shown here is derived from an EMBL/GenBank/DDBJ whole genome shotgun (WGS) entry which is preliminary data.</text>
</comment>